<organism evidence="8 9">
    <name type="scientific">Methanocorpusculum parvum</name>
    <dbReference type="NCBI Taxonomy" id="2193"/>
    <lineage>
        <taxon>Archaea</taxon>
        <taxon>Methanobacteriati</taxon>
        <taxon>Methanobacteriota</taxon>
        <taxon>Stenosarchaea group</taxon>
        <taxon>Methanomicrobia</taxon>
        <taxon>Methanomicrobiales</taxon>
        <taxon>Methanocorpusculaceae</taxon>
        <taxon>Methanocorpusculum</taxon>
    </lineage>
</organism>
<dbReference type="RefSeq" id="WP_042700050.1">
    <property type="nucleotide sequence ID" value="NZ_LMVO01000012.1"/>
</dbReference>
<proteinExistence type="inferred from homology"/>
<comment type="similarity">
    <text evidence="2 6">Belongs to the FKBP-type PPIase family.</text>
</comment>
<dbReference type="Pfam" id="PF00254">
    <property type="entry name" value="FKBP_C"/>
    <property type="match status" value="1"/>
</dbReference>
<evidence type="ECO:0000256" key="3">
    <source>
        <dbReference type="ARBA" id="ARBA00023110"/>
    </source>
</evidence>
<feature type="domain" description="PPIase FKBP-type" evidence="7">
    <location>
        <begin position="6"/>
        <end position="113"/>
    </location>
</feature>
<comment type="catalytic activity">
    <reaction evidence="1 5 6">
        <text>[protein]-peptidylproline (omega=180) = [protein]-peptidylproline (omega=0)</text>
        <dbReference type="Rhea" id="RHEA:16237"/>
        <dbReference type="Rhea" id="RHEA-COMP:10747"/>
        <dbReference type="Rhea" id="RHEA-COMP:10748"/>
        <dbReference type="ChEBI" id="CHEBI:83833"/>
        <dbReference type="ChEBI" id="CHEBI:83834"/>
        <dbReference type="EC" id="5.2.1.8"/>
    </reaction>
</comment>
<comment type="caution">
    <text evidence="8">The sequence shown here is derived from an EMBL/GenBank/DDBJ whole genome shotgun (WGS) entry which is preliminary data.</text>
</comment>
<keyword evidence="4 5" id="KW-0413">Isomerase</keyword>
<dbReference type="EC" id="5.2.1.8" evidence="6"/>
<evidence type="ECO:0000256" key="4">
    <source>
        <dbReference type="ARBA" id="ARBA00023235"/>
    </source>
</evidence>
<dbReference type="PANTHER" id="PTHR47861">
    <property type="entry name" value="FKBP-TYPE PEPTIDYL-PROLYL CIS-TRANS ISOMERASE SLYD"/>
    <property type="match status" value="1"/>
</dbReference>
<evidence type="ECO:0000256" key="2">
    <source>
        <dbReference type="ARBA" id="ARBA00006577"/>
    </source>
</evidence>
<dbReference type="PROSITE" id="PS50059">
    <property type="entry name" value="FKBP_PPIASE"/>
    <property type="match status" value="1"/>
</dbReference>
<dbReference type="Gene3D" id="3.10.50.40">
    <property type="match status" value="1"/>
</dbReference>
<evidence type="ECO:0000313" key="9">
    <source>
        <dbReference type="Proteomes" id="UP000243820"/>
    </source>
</evidence>
<dbReference type="Gene3D" id="3.30.70.2210">
    <property type="match status" value="1"/>
</dbReference>
<dbReference type="InterPro" id="IPR046357">
    <property type="entry name" value="PPIase_dom_sf"/>
</dbReference>
<evidence type="ECO:0000313" key="8">
    <source>
        <dbReference type="EMBL" id="PAV09424.1"/>
    </source>
</evidence>
<dbReference type="InterPro" id="IPR001179">
    <property type="entry name" value="PPIase_FKBP_dom"/>
</dbReference>
<dbReference type="PANTHER" id="PTHR47861:SF2">
    <property type="entry name" value="LONG-TYPE PEPTIDYL-PROLYL CIS-TRANS ISOMERASE"/>
    <property type="match status" value="1"/>
</dbReference>
<dbReference type="Gene3D" id="2.40.10.330">
    <property type="match status" value="1"/>
</dbReference>
<sequence length="238" mass="26386">MAIENGTYIKLSYTGSVNGVPFDTTDAEVAKTAGIFRENAMYGPSIVKVGAGHLLPGVDEDLAGKEIGKEYTLVVPAEKAFGEHKKEELKAIDKKAFEKKPELFERVKIEGRDGVVVNKVGSRYIVDFNHPLAGQDVAYVYTIEGVVEDGTEQLAGMIKLLTGRDMKVSAEDKTFVSIEIPAMMAMYNQNWLMTQYMVSQEAFLIFPEIENVKFIESFPRPNYKAEEESAPAEEQAAE</sequence>
<evidence type="ECO:0000259" key="7">
    <source>
        <dbReference type="PROSITE" id="PS50059"/>
    </source>
</evidence>
<dbReference type="AlphaFoldDB" id="A0AAX0Q803"/>
<keyword evidence="3 5" id="KW-0697">Rotamase</keyword>
<name>A0AAX0Q803_9EURY</name>
<protein>
    <recommendedName>
        <fullName evidence="6">Peptidyl-prolyl cis-trans isomerase</fullName>
        <ecNumber evidence="6">5.2.1.8</ecNumber>
    </recommendedName>
</protein>
<evidence type="ECO:0000256" key="5">
    <source>
        <dbReference type="PROSITE-ProRule" id="PRU00277"/>
    </source>
</evidence>
<dbReference type="Proteomes" id="UP000243820">
    <property type="component" value="Unassembled WGS sequence"/>
</dbReference>
<dbReference type="InterPro" id="IPR048261">
    <property type="entry name" value="SlpA/SlyD-like_ins_sf"/>
</dbReference>
<accession>A0AAX0Q803</accession>
<gene>
    <name evidence="8" type="ORF">ASJ83_02260</name>
</gene>
<dbReference type="SUPFAM" id="SSF54534">
    <property type="entry name" value="FKBP-like"/>
    <property type="match status" value="1"/>
</dbReference>
<keyword evidence="9" id="KW-1185">Reference proteome</keyword>
<dbReference type="GO" id="GO:0003755">
    <property type="term" value="F:peptidyl-prolyl cis-trans isomerase activity"/>
    <property type="evidence" value="ECO:0007669"/>
    <property type="project" value="UniProtKB-UniRule"/>
</dbReference>
<dbReference type="EMBL" id="LMVO01000012">
    <property type="protein sequence ID" value="PAV09424.1"/>
    <property type="molecule type" value="Genomic_DNA"/>
</dbReference>
<evidence type="ECO:0000256" key="6">
    <source>
        <dbReference type="RuleBase" id="RU003915"/>
    </source>
</evidence>
<reference evidence="8 9" key="1">
    <citation type="journal article" date="2017" name="BMC Genomics">
        <title>Genomic analysis of methanogenic archaea reveals a shift towards energy conservation.</title>
        <authorList>
            <person name="Gilmore S.P."/>
            <person name="Henske J.K."/>
            <person name="Sexton J.A."/>
            <person name="Solomon K.V."/>
            <person name="Seppala S."/>
            <person name="Yoo J.I."/>
            <person name="Huyett L.M."/>
            <person name="Pressman A."/>
            <person name="Cogan J.Z."/>
            <person name="Kivenson V."/>
            <person name="Peng X."/>
            <person name="Tan Y."/>
            <person name="Valentine D.L."/>
            <person name="O'Malley M.A."/>
        </authorList>
    </citation>
    <scope>NUCLEOTIDE SEQUENCE [LARGE SCALE GENOMIC DNA]</scope>
    <source>
        <strain evidence="8 9">XII</strain>
    </source>
</reference>
<evidence type="ECO:0000256" key="1">
    <source>
        <dbReference type="ARBA" id="ARBA00000971"/>
    </source>
</evidence>